<evidence type="ECO:0000313" key="3">
    <source>
        <dbReference type="Proteomes" id="UP000503447"/>
    </source>
</evidence>
<sequence length="94" mass="10485">MRRVPCARSRARGHAGAGALAPANAGGRSERERGAPRGARTVTPRRRVARPPTRHRPRRRTWVRVSFASLWPLAATNGAPLTSTHRRFLFRPTE</sequence>
<protein>
    <submittedName>
        <fullName evidence="2">Uncharacterized protein</fullName>
    </submittedName>
</protein>
<dbReference type="AlphaFoldDB" id="A0A6M5YXN8"/>
<accession>A0A6M5YXN8</accession>
<feature type="region of interest" description="Disordered" evidence="1">
    <location>
        <begin position="1"/>
        <end position="59"/>
    </location>
</feature>
<proteinExistence type="predicted"/>
<feature type="compositionally biased region" description="Basic residues" evidence="1">
    <location>
        <begin position="43"/>
        <end position="59"/>
    </location>
</feature>
<organism evidence="2 3">
    <name type="scientific">Frigoriglobus tundricola</name>
    <dbReference type="NCBI Taxonomy" id="2774151"/>
    <lineage>
        <taxon>Bacteria</taxon>
        <taxon>Pseudomonadati</taxon>
        <taxon>Planctomycetota</taxon>
        <taxon>Planctomycetia</taxon>
        <taxon>Gemmatales</taxon>
        <taxon>Gemmataceae</taxon>
        <taxon>Frigoriglobus</taxon>
    </lineage>
</organism>
<keyword evidence="3" id="KW-1185">Reference proteome</keyword>
<dbReference type="EMBL" id="CP053452">
    <property type="protein sequence ID" value="QJW98769.1"/>
    <property type="molecule type" value="Genomic_DNA"/>
</dbReference>
<evidence type="ECO:0000313" key="2">
    <source>
        <dbReference type="EMBL" id="QJW98769.1"/>
    </source>
</evidence>
<dbReference type="Proteomes" id="UP000503447">
    <property type="component" value="Chromosome"/>
</dbReference>
<dbReference type="KEGG" id="ftj:FTUN_6364"/>
<feature type="compositionally biased region" description="Low complexity" evidence="1">
    <location>
        <begin position="17"/>
        <end position="27"/>
    </location>
</feature>
<feature type="compositionally biased region" description="Basic residues" evidence="1">
    <location>
        <begin position="1"/>
        <end position="13"/>
    </location>
</feature>
<evidence type="ECO:0000256" key="1">
    <source>
        <dbReference type="SAM" id="MobiDB-lite"/>
    </source>
</evidence>
<gene>
    <name evidence="2" type="ORF">FTUN_6364</name>
</gene>
<reference evidence="3" key="1">
    <citation type="submission" date="2020-05" db="EMBL/GenBank/DDBJ databases">
        <title>Frigoriglobus tundricola gen. nov., sp. nov., a psychrotolerant cellulolytic planctomycete of the family Gemmataceae with two divergent copies of 16S rRNA gene.</title>
        <authorList>
            <person name="Kulichevskaya I.S."/>
            <person name="Ivanova A.A."/>
            <person name="Naumoff D.G."/>
            <person name="Beletsky A.V."/>
            <person name="Rijpstra W.I.C."/>
            <person name="Sinninghe Damste J.S."/>
            <person name="Mardanov A.V."/>
            <person name="Ravin N.V."/>
            <person name="Dedysh S.N."/>
        </authorList>
    </citation>
    <scope>NUCLEOTIDE SEQUENCE [LARGE SCALE GENOMIC DNA]</scope>
    <source>
        <strain evidence="3">PL17</strain>
    </source>
</reference>
<name>A0A6M5YXN8_9BACT</name>